<evidence type="ECO:0000259" key="14">
    <source>
        <dbReference type="Pfam" id="PF01292"/>
    </source>
</evidence>
<dbReference type="GO" id="GO:0020037">
    <property type="term" value="F:heme binding"/>
    <property type="evidence" value="ECO:0007669"/>
    <property type="project" value="TreeGrafter"/>
</dbReference>
<accession>A0A418WH45</accession>
<keyword evidence="11 13" id="KW-0472">Membrane</keyword>
<dbReference type="PANTHER" id="PTHR30529">
    <property type="entry name" value="CYTOCHROME B561"/>
    <property type="match status" value="1"/>
</dbReference>
<feature type="transmembrane region" description="Helical" evidence="13">
    <location>
        <begin position="147"/>
        <end position="170"/>
    </location>
</feature>
<evidence type="ECO:0000313" key="16">
    <source>
        <dbReference type="Proteomes" id="UP000284605"/>
    </source>
</evidence>
<evidence type="ECO:0000256" key="1">
    <source>
        <dbReference type="ARBA" id="ARBA00001970"/>
    </source>
</evidence>
<evidence type="ECO:0000256" key="8">
    <source>
        <dbReference type="ARBA" id="ARBA00022982"/>
    </source>
</evidence>
<protein>
    <submittedName>
        <fullName evidence="15">Cytochrome b</fullName>
    </submittedName>
</protein>
<feature type="transmembrane region" description="Helical" evidence="13">
    <location>
        <begin position="46"/>
        <end position="68"/>
    </location>
</feature>
<reference evidence="15 16" key="1">
    <citation type="submission" date="2018-09" db="EMBL/GenBank/DDBJ databases">
        <authorList>
            <person name="Zhu H."/>
        </authorList>
    </citation>
    <scope>NUCLEOTIDE SEQUENCE [LARGE SCALE GENOMIC DNA]</scope>
    <source>
        <strain evidence="15 16">K1W22B-8</strain>
    </source>
</reference>
<dbReference type="GO" id="GO:0022904">
    <property type="term" value="P:respiratory electron transport chain"/>
    <property type="evidence" value="ECO:0007669"/>
    <property type="project" value="InterPro"/>
</dbReference>
<evidence type="ECO:0000256" key="13">
    <source>
        <dbReference type="SAM" id="Phobius"/>
    </source>
</evidence>
<comment type="caution">
    <text evidence="15">The sequence shown here is derived from an EMBL/GenBank/DDBJ whole genome shotgun (WGS) entry which is preliminary data.</text>
</comment>
<evidence type="ECO:0000256" key="3">
    <source>
        <dbReference type="ARBA" id="ARBA00022448"/>
    </source>
</evidence>
<keyword evidence="9 13" id="KW-1133">Transmembrane helix</keyword>
<dbReference type="Pfam" id="PF01292">
    <property type="entry name" value="Ni_hydr_CYTB"/>
    <property type="match status" value="1"/>
</dbReference>
<keyword evidence="10" id="KW-0408">Iron</keyword>
<keyword evidence="16" id="KW-1185">Reference proteome</keyword>
<dbReference type="InterPro" id="IPR016174">
    <property type="entry name" value="Di-haem_cyt_TM"/>
</dbReference>
<dbReference type="GO" id="GO:0005886">
    <property type="term" value="C:plasma membrane"/>
    <property type="evidence" value="ECO:0007669"/>
    <property type="project" value="UniProtKB-SubCell"/>
</dbReference>
<evidence type="ECO:0000256" key="12">
    <source>
        <dbReference type="ARBA" id="ARBA00037975"/>
    </source>
</evidence>
<keyword evidence="6 13" id="KW-0812">Transmembrane</keyword>
<dbReference type="PANTHER" id="PTHR30529:SF1">
    <property type="entry name" value="CYTOCHROME B561 HOMOLOG 2"/>
    <property type="match status" value="1"/>
</dbReference>
<evidence type="ECO:0000256" key="7">
    <source>
        <dbReference type="ARBA" id="ARBA00022723"/>
    </source>
</evidence>
<feature type="transmembrane region" description="Helical" evidence="13">
    <location>
        <begin position="88"/>
        <end position="113"/>
    </location>
</feature>
<keyword evidence="3" id="KW-0813">Transport</keyword>
<comment type="subcellular location">
    <subcellularLocation>
        <location evidence="2">Cell membrane</location>
        <topology evidence="2">Multi-pass membrane protein</topology>
    </subcellularLocation>
</comment>
<evidence type="ECO:0000256" key="4">
    <source>
        <dbReference type="ARBA" id="ARBA00022475"/>
    </source>
</evidence>
<keyword evidence="4" id="KW-1003">Cell membrane</keyword>
<keyword evidence="8" id="KW-0249">Electron transport</keyword>
<evidence type="ECO:0000256" key="5">
    <source>
        <dbReference type="ARBA" id="ARBA00022617"/>
    </source>
</evidence>
<evidence type="ECO:0000256" key="6">
    <source>
        <dbReference type="ARBA" id="ARBA00022692"/>
    </source>
</evidence>
<comment type="cofactor">
    <cofactor evidence="1">
        <name>heme b</name>
        <dbReference type="ChEBI" id="CHEBI:60344"/>
    </cofactor>
</comment>
<keyword evidence="5" id="KW-0349">Heme</keyword>
<keyword evidence="7" id="KW-0479">Metal-binding</keyword>
<gene>
    <name evidence="15" type="ORF">D3874_21965</name>
</gene>
<dbReference type="Proteomes" id="UP000284605">
    <property type="component" value="Unassembled WGS sequence"/>
</dbReference>
<sequence>MRYPPQNLSYRPWAKRLHWIIAALVLTMLLAGQRFQLDLPEPEHLFSLAAHSALGISLLALMVIRAGYRLRNAPPPLPDSLPAWQRKLSALVHLVLYLLLFSVPLLGLVAASASPLPVQPAYLFDLTDLLGAANEQRFVELRQYHELATWALAGLVAFHITAALIHQFVWKDRVLHRMWPARR</sequence>
<dbReference type="OrthoDB" id="1247465at2"/>
<proteinExistence type="inferred from homology"/>
<dbReference type="RefSeq" id="WP_119780935.1">
    <property type="nucleotide sequence ID" value="NZ_QYUK01000011.1"/>
</dbReference>
<dbReference type="AlphaFoldDB" id="A0A418WH45"/>
<dbReference type="InterPro" id="IPR011577">
    <property type="entry name" value="Cyt_b561_bac/Ni-Hgenase"/>
</dbReference>
<evidence type="ECO:0000256" key="9">
    <source>
        <dbReference type="ARBA" id="ARBA00022989"/>
    </source>
</evidence>
<feature type="domain" description="Cytochrome b561 bacterial/Ni-hydrogenase" evidence="14">
    <location>
        <begin position="10"/>
        <end position="180"/>
    </location>
</feature>
<comment type="similarity">
    <text evidence="12">Belongs to the cytochrome b561 family.</text>
</comment>
<dbReference type="GO" id="GO:0009055">
    <property type="term" value="F:electron transfer activity"/>
    <property type="evidence" value="ECO:0007669"/>
    <property type="project" value="InterPro"/>
</dbReference>
<evidence type="ECO:0000313" key="15">
    <source>
        <dbReference type="EMBL" id="RJF89308.1"/>
    </source>
</evidence>
<dbReference type="EMBL" id="QYUK01000011">
    <property type="protein sequence ID" value="RJF89308.1"/>
    <property type="molecule type" value="Genomic_DNA"/>
</dbReference>
<organism evidence="15 16">
    <name type="scientific">Oleomonas cavernae</name>
    <dbReference type="NCBI Taxonomy" id="2320859"/>
    <lineage>
        <taxon>Bacteria</taxon>
        <taxon>Pseudomonadati</taxon>
        <taxon>Pseudomonadota</taxon>
        <taxon>Alphaproteobacteria</taxon>
        <taxon>Acetobacterales</taxon>
        <taxon>Acetobacteraceae</taxon>
        <taxon>Oleomonas</taxon>
    </lineage>
</organism>
<evidence type="ECO:0000256" key="2">
    <source>
        <dbReference type="ARBA" id="ARBA00004651"/>
    </source>
</evidence>
<evidence type="ECO:0000256" key="11">
    <source>
        <dbReference type="ARBA" id="ARBA00023136"/>
    </source>
</evidence>
<name>A0A418WH45_9PROT</name>
<dbReference type="InterPro" id="IPR052168">
    <property type="entry name" value="Cytochrome_b561_oxidase"/>
</dbReference>
<evidence type="ECO:0000256" key="10">
    <source>
        <dbReference type="ARBA" id="ARBA00023004"/>
    </source>
</evidence>
<dbReference type="GO" id="GO:0046872">
    <property type="term" value="F:metal ion binding"/>
    <property type="evidence" value="ECO:0007669"/>
    <property type="project" value="UniProtKB-KW"/>
</dbReference>
<dbReference type="SUPFAM" id="SSF81342">
    <property type="entry name" value="Transmembrane di-heme cytochromes"/>
    <property type="match status" value="1"/>
</dbReference>